<evidence type="ECO:0000313" key="3">
    <source>
        <dbReference type="Proteomes" id="UP000580250"/>
    </source>
</evidence>
<keyword evidence="1" id="KW-1133">Transmembrane helix</keyword>
<evidence type="ECO:0000313" key="2">
    <source>
        <dbReference type="EMBL" id="CAD2156135.1"/>
    </source>
</evidence>
<comment type="caution">
    <text evidence="2">The sequence shown here is derived from an EMBL/GenBank/DDBJ whole genome shotgun (WGS) entry which is preliminary data.</text>
</comment>
<evidence type="ECO:0000256" key="1">
    <source>
        <dbReference type="SAM" id="Phobius"/>
    </source>
</evidence>
<name>A0A6V7UFQ1_MELEN</name>
<feature type="transmembrane region" description="Helical" evidence="1">
    <location>
        <begin position="97"/>
        <end position="112"/>
    </location>
</feature>
<sequence length="150" mass="17348">MVVALHGIGDWWFVADDAQHGWMARQHGTVDWMAQSMALVVRWMDALPSLMVALVQWMELFGLGSTFFINGGLLAHWTAHWTGWWKNMLVCWVVEEYAYWKVVVWFFIFLCFKKWEGRGGVLAWWWCSSTWSSSTIGGGLGSSELSSWYV</sequence>
<gene>
    <name evidence="2" type="ORF">MENT_LOCUS12134</name>
</gene>
<keyword evidence="1" id="KW-0472">Membrane</keyword>
<feature type="transmembrane region" description="Helical" evidence="1">
    <location>
        <begin position="52"/>
        <end position="77"/>
    </location>
</feature>
<organism evidence="2 3">
    <name type="scientific">Meloidogyne enterolobii</name>
    <name type="common">Root-knot nematode worm</name>
    <name type="synonym">Meloidogyne mayaguensis</name>
    <dbReference type="NCBI Taxonomy" id="390850"/>
    <lineage>
        <taxon>Eukaryota</taxon>
        <taxon>Metazoa</taxon>
        <taxon>Ecdysozoa</taxon>
        <taxon>Nematoda</taxon>
        <taxon>Chromadorea</taxon>
        <taxon>Rhabditida</taxon>
        <taxon>Tylenchina</taxon>
        <taxon>Tylenchomorpha</taxon>
        <taxon>Tylenchoidea</taxon>
        <taxon>Meloidogynidae</taxon>
        <taxon>Meloidogyninae</taxon>
        <taxon>Meloidogyne</taxon>
    </lineage>
</organism>
<dbReference type="EMBL" id="CAJEWN010000061">
    <property type="protein sequence ID" value="CAD2156135.1"/>
    <property type="molecule type" value="Genomic_DNA"/>
</dbReference>
<keyword evidence="1" id="KW-0812">Transmembrane</keyword>
<dbReference type="AlphaFoldDB" id="A0A6V7UFQ1"/>
<dbReference type="Proteomes" id="UP000580250">
    <property type="component" value="Unassembled WGS sequence"/>
</dbReference>
<protein>
    <submittedName>
        <fullName evidence="2">Uncharacterized protein</fullName>
    </submittedName>
</protein>
<proteinExistence type="predicted"/>
<accession>A0A6V7UFQ1</accession>
<reference evidence="2 3" key="1">
    <citation type="submission" date="2020-08" db="EMBL/GenBank/DDBJ databases">
        <authorList>
            <person name="Koutsovoulos G."/>
            <person name="Danchin GJ E."/>
        </authorList>
    </citation>
    <scope>NUCLEOTIDE SEQUENCE [LARGE SCALE GENOMIC DNA]</scope>
</reference>